<reference evidence="2" key="2">
    <citation type="submission" date="2020-07" db="EMBL/GenBank/DDBJ databases">
        <authorList>
            <person name="Lood C."/>
            <person name="Girard L."/>
        </authorList>
    </citation>
    <scope>NUCLEOTIDE SEQUENCE</scope>
    <source>
        <strain evidence="2">SWRI102</strain>
    </source>
</reference>
<proteinExistence type="predicted"/>
<comment type="caution">
    <text evidence="2">The sequence shown here is derived from an EMBL/GenBank/DDBJ whole genome shotgun (WGS) entry which is preliminary data.</text>
</comment>
<evidence type="ECO:0000313" key="3">
    <source>
        <dbReference type="EMBL" id="MBV4552075.1"/>
    </source>
</evidence>
<dbReference type="Proteomes" id="UP000659438">
    <property type="component" value="Unassembled WGS sequence"/>
</dbReference>
<protein>
    <submittedName>
        <fullName evidence="2">Uncharacterized protein</fullName>
    </submittedName>
</protein>
<keyword evidence="4" id="KW-1185">Reference proteome</keyword>
<evidence type="ECO:0000313" key="4">
    <source>
        <dbReference type="Proteomes" id="UP000659438"/>
    </source>
</evidence>
<evidence type="ECO:0000256" key="1">
    <source>
        <dbReference type="SAM" id="MobiDB-lite"/>
    </source>
</evidence>
<reference evidence="3" key="3">
    <citation type="submission" date="2021-06" db="EMBL/GenBank/DDBJ databases">
        <title>Updating the genus Pseudomonas: Description of 43 new species and partition of the Pseudomonas putida group.</title>
        <authorList>
            <person name="Girard L."/>
            <person name="Lood C."/>
            <person name="Vandamme P."/>
            <person name="Rokni-Zadeh H."/>
            <person name="Van Noort V."/>
            <person name="Hofte M."/>
            <person name="Lavigne R."/>
            <person name="De Mot R."/>
        </authorList>
    </citation>
    <scope>NUCLEOTIDE SEQUENCE</scope>
    <source>
        <strain evidence="3">SWRI102</strain>
    </source>
</reference>
<dbReference type="EMBL" id="JABWQX010000001">
    <property type="protein sequence ID" value="MBC3394620.1"/>
    <property type="molecule type" value="Genomic_DNA"/>
</dbReference>
<evidence type="ECO:0000313" key="2">
    <source>
        <dbReference type="EMBL" id="MBC3394620.1"/>
    </source>
</evidence>
<feature type="region of interest" description="Disordered" evidence="1">
    <location>
        <begin position="472"/>
        <end position="495"/>
    </location>
</feature>
<gene>
    <name evidence="3" type="ORF">HU742_013075</name>
    <name evidence="2" type="ORF">HU742_05330</name>
</gene>
<accession>A0A923JNR5</accession>
<dbReference type="EMBL" id="JABWQX020000001">
    <property type="protein sequence ID" value="MBV4552075.1"/>
    <property type="molecule type" value="Genomic_DNA"/>
</dbReference>
<dbReference type="RefSeq" id="WP_186642753.1">
    <property type="nucleotide sequence ID" value="NZ_JABWQX020000001.1"/>
</dbReference>
<organism evidence="2">
    <name type="scientific">Pseudomonas marvdashtae</name>
    <dbReference type="NCBI Taxonomy" id="2745500"/>
    <lineage>
        <taxon>Bacteria</taxon>
        <taxon>Pseudomonadati</taxon>
        <taxon>Pseudomonadota</taxon>
        <taxon>Gammaproteobacteria</taxon>
        <taxon>Pseudomonadales</taxon>
        <taxon>Pseudomonadaceae</taxon>
        <taxon>Pseudomonas</taxon>
    </lineage>
</organism>
<dbReference type="AlphaFoldDB" id="A0A923JNR5"/>
<reference evidence="2 4" key="1">
    <citation type="journal article" date="2020" name="Microorganisms">
        <title>Reliable Identification of Environmental Pseudomonas Isolates Using the rpoD Gene.</title>
        <authorList>
            <consortium name="The Broad Institute Genome Sequencing Platform"/>
            <person name="Girard L."/>
            <person name="Lood C."/>
            <person name="Rokni-Zadeh H."/>
            <person name="van Noort V."/>
            <person name="Lavigne R."/>
            <person name="De Mot R."/>
        </authorList>
    </citation>
    <scope>NUCLEOTIDE SEQUENCE</scope>
    <source>
        <strain evidence="2 4">SWRI102</strain>
    </source>
</reference>
<name>A0A923JNR5_9PSED</name>
<sequence length="495" mass="55492">MSAIHEQAMTYVYQQVLQRLLDFYSRAERTALQLLIQRLIVAAGGIDRIGEYRVLTVQNGSREGFYVLTALRAAQLSIAGRHPTTFDLRVATPRLGETTQASLENIHRCYSALFVYDDPRVELLMADNREVVPFNHNKALSTAGHEANRLDMLVFGHLRSNDSLLGMGDDGYLAMAEFYRHMARWESGVDSWVTCDTPRQQKQFMTGLQRSMHKIGRAIDPGCGYDGLFSHLETLGGEVFRGFYGQECLGPWQPEGQFEARRRIGHISIEDLIVDRSEENNWPLFSEFLGVRSHGLIVPTLEHEYLSPYLSAHLYGLQACYLQGRSYETGYSDYVQRTIMIMHRKQLPMHVCQQVQELFGTPAAIPERRAQAAVEAQNSLGLNETQLVCMLFAPFVENGAGLEHFLRCCHPGMLVAMPDLHKAMRGGAVADQVAQWMVDVSGLPIPMLGKLYRTRISPAEAESVLTSDLQSAVGSVATEDDEQEGDGLCGRSAWR</sequence>